<feature type="transmembrane region" description="Helical" evidence="1">
    <location>
        <begin position="99"/>
        <end position="120"/>
    </location>
</feature>
<accession>A0A919CEP7</accession>
<dbReference type="Proteomes" id="UP000638353">
    <property type="component" value="Unassembled WGS sequence"/>
</dbReference>
<evidence type="ECO:0000313" key="2">
    <source>
        <dbReference type="EMBL" id="GHD15577.1"/>
    </source>
</evidence>
<gene>
    <name evidence="2" type="ORF">GCM10010334_75880</name>
</gene>
<name>A0A919CEP7_9ACTN</name>
<evidence type="ECO:0000313" key="3">
    <source>
        <dbReference type="Proteomes" id="UP000638353"/>
    </source>
</evidence>
<sequence length="143" mass="14456">MALLALDSPVPTALWQGRLLTLAGLALLPWMGYLAATLPPAEAAAWIALDSLEAVCLLAAGARRSTGRPARLPAAGAALLLTADACVDLLTSAPGTELAAALAMALCAELPLAALCAALARRSPRPRTAATGGSATYKRISSR</sequence>
<keyword evidence="1" id="KW-0472">Membrane</keyword>
<reference evidence="2" key="2">
    <citation type="submission" date="2020-09" db="EMBL/GenBank/DDBJ databases">
        <authorList>
            <person name="Sun Q."/>
            <person name="Ohkuma M."/>
        </authorList>
    </citation>
    <scope>NUCLEOTIDE SEQUENCE</scope>
    <source>
        <strain evidence="2">JCM 4637</strain>
    </source>
</reference>
<dbReference type="AlphaFoldDB" id="A0A919CEP7"/>
<comment type="caution">
    <text evidence="2">The sequence shown here is derived from an EMBL/GenBank/DDBJ whole genome shotgun (WGS) entry which is preliminary data.</text>
</comment>
<keyword evidence="1" id="KW-0812">Transmembrane</keyword>
<feature type="transmembrane region" description="Helical" evidence="1">
    <location>
        <begin position="12"/>
        <end position="31"/>
    </location>
</feature>
<organism evidence="2 3">
    <name type="scientific">Streptomyces finlayi</name>
    <dbReference type="NCBI Taxonomy" id="67296"/>
    <lineage>
        <taxon>Bacteria</taxon>
        <taxon>Bacillati</taxon>
        <taxon>Actinomycetota</taxon>
        <taxon>Actinomycetes</taxon>
        <taxon>Kitasatosporales</taxon>
        <taxon>Streptomycetaceae</taxon>
        <taxon>Streptomyces</taxon>
    </lineage>
</organism>
<evidence type="ECO:0000256" key="1">
    <source>
        <dbReference type="SAM" id="Phobius"/>
    </source>
</evidence>
<dbReference type="RefSeq" id="WP_189827617.1">
    <property type="nucleotide sequence ID" value="NZ_BMVC01000023.1"/>
</dbReference>
<proteinExistence type="predicted"/>
<keyword evidence="1" id="KW-1133">Transmembrane helix</keyword>
<dbReference type="EMBL" id="BMVC01000023">
    <property type="protein sequence ID" value="GHD15577.1"/>
    <property type="molecule type" value="Genomic_DNA"/>
</dbReference>
<reference evidence="2" key="1">
    <citation type="journal article" date="2014" name="Int. J. Syst. Evol. Microbiol.">
        <title>Complete genome sequence of Corynebacterium casei LMG S-19264T (=DSM 44701T), isolated from a smear-ripened cheese.</title>
        <authorList>
            <consortium name="US DOE Joint Genome Institute (JGI-PGF)"/>
            <person name="Walter F."/>
            <person name="Albersmeier A."/>
            <person name="Kalinowski J."/>
            <person name="Ruckert C."/>
        </authorList>
    </citation>
    <scope>NUCLEOTIDE SEQUENCE</scope>
    <source>
        <strain evidence="2">JCM 4637</strain>
    </source>
</reference>
<protein>
    <submittedName>
        <fullName evidence="2">Uncharacterized protein</fullName>
    </submittedName>
</protein>